<evidence type="ECO:0000313" key="2">
    <source>
        <dbReference type="EMBL" id="RED96213.1"/>
    </source>
</evidence>
<keyword evidence="3" id="KW-1185">Reference proteome</keyword>
<accession>A0A3D9L1W6</accession>
<proteinExistence type="predicted"/>
<evidence type="ECO:0000313" key="3">
    <source>
        <dbReference type="Proteomes" id="UP000256779"/>
    </source>
</evidence>
<gene>
    <name evidence="2" type="ORF">C7460_115104</name>
</gene>
<organism evidence="2 3">
    <name type="scientific">Marinoscillum furvescens DSM 4134</name>
    <dbReference type="NCBI Taxonomy" id="1122208"/>
    <lineage>
        <taxon>Bacteria</taxon>
        <taxon>Pseudomonadati</taxon>
        <taxon>Bacteroidota</taxon>
        <taxon>Cytophagia</taxon>
        <taxon>Cytophagales</taxon>
        <taxon>Reichenbachiellaceae</taxon>
        <taxon>Marinoscillum</taxon>
    </lineage>
</organism>
<dbReference type="EMBL" id="QREG01000015">
    <property type="protein sequence ID" value="RED96213.1"/>
    <property type="molecule type" value="Genomic_DNA"/>
</dbReference>
<dbReference type="RefSeq" id="WP_115869068.1">
    <property type="nucleotide sequence ID" value="NZ_QREG01000015.1"/>
</dbReference>
<reference evidence="2 3" key="1">
    <citation type="submission" date="2018-07" db="EMBL/GenBank/DDBJ databases">
        <title>Genomic Encyclopedia of Type Strains, Phase IV (KMG-IV): sequencing the most valuable type-strain genomes for metagenomic binning, comparative biology and taxonomic classification.</title>
        <authorList>
            <person name="Goeker M."/>
        </authorList>
    </citation>
    <scope>NUCLEOTIDE SEQUENCE [LARGE SCALE GENOMIC DNA]</scope>
    <source>
        <strain evidence="2 3">DSM 4134</strain>
    </source>
</reference>
<comment type="caution">
    <text evidence="2">The sequence shown here is derived from an EMBL/GenBank/DDBJ whole genome shotgun (WGS) entry which is preliminary data.</text>
</comment>
<keyword evidence="1" id="KW-0472">Membrane</keyword>
<protein>
    <submittedName>
        <fullName evidence="2">Uncharacterized protein</fullName>
    </submittedName>
</protein>
<evidence type="ECO:0000256" key="1">
    <source>
        <dbReference type="SAM" id="Phobius"/>
    </source>
</evidence>
<dbReference type="OrthoDB" id="893763at2"/>
<dbReference type="AlphaFoldDB" id="A0A3D9L1W6"/>
<keyword evidence="1" id="KW-0812">Transmembrane</keyword>
<dbReference type="Proteomes" id="UP000256779">
    <property type="component" value="Unassembled WGS sequence"/>
</dbReference>
<sequence>MNTNDLHNAPKKLPFEVPDGYFEQLEKQIHERVAEPESMVKWLSVRWAAVPAFVLLLATTVWITYQKTPQQNAATIIAEVPTNEVIAYLETMELTDEEIASLSRTPEKLLHATPHLEEMELPEEDLDFLLELYDMKETI</sequence>
<name>A0A3D9L1W6_MARFU</name>
<feature type="transmembrane region" description="Helical" evidence="1">
    <location>
        <begin position="45"/>
        <end position="65"/>
    </location>
</feature>
<keyword evidence="1" id="KW-1133">Transmembrane helix</keyword>